<dbReference type="SMR" id="A0A482X3D9"/>
<comment type="caution">
    <text evidence="3">The sequence shown here is derived from an EMBL/GenBank/DDBJ whole genome shotgun (WGS) entry which is preliminary data.</text>
</comment>
<proteinExistence type="predicted"/>
<gene>
    <name evidence="3" type="ORF">LSTR_LSTR006926</name>
</gene>
<feature type="compositionally biased region" description="Basic and acidic residues" evidence="1">
    <location>
        <begin position="92"/>
        <end position="102"/>
    </location>
</feature>
<keyword evidence="2" id="KW-0472">Membrane</keyword>
<name>A0A482X3D9_LAOST</name>
<dbReference type="Proteomes" id="UP000291343">
    <property type="component" value="Unassembled WGS sequence"/>
</dbReference>
<keyword evidence="4" id="KW-1185">Reference proteome</keyword>
<feature type="transmembrane region" description="Helical" evidence="2">
    <location>
        <begin position="131"/>
        <end position="151"/>
    </location>
</feature>
<reference evidence="3 4" key="1">
    <citation type="journal article" date="2017" name="Gigascience">
        <title>Genome sequence of the small brown planthopper, Laodelphax striatellus.</title>
        <authorList>
            <person name="Zhu J."/>
            <person name="Jiang F."/>
            <person name="Wang X."/>
            <person name="Yang P."/>
            <person name="Bao Y."/>
            <person name="Zhao W."/>
            <person name="Wang W."/>
            <person name="Lu H."/>
            <person name="Wang Q."/>
            <person name="Cui N."/>
            <person name="Li J."/>
            <person name="Chen X."/>
            <person name="Luo L."/>
            <person name="Yu J."/>
            <person name="Kang L."/>
            <person name="Cui F."/>
        </authorList>
    </citation>
    <scope>NUCLEOTIDE SEQUENCE [LARGE SCALE GENOMIC DNA]</scope>
    <source>
        <strain evidence="3">Lst14</strain>
    </source>
</reference>
<keyword evidence="2" id="KW-0812">Transmembrane</keyword>
<dbReference type="InParanoid" id="A0A482X3D9"/>
<organism evidence="3 4">
    <name type="scientific">Laodelphax striatellus</name>
    <name type="common">Small brown planthopper</name>
    <name type="synonym">Delphax striatella</name>
    <dbReference type="NCBI Taxonomy" id="195883"/>
    <lineage>
        <taxon>Eukaryota</taxon>
        <taxon>Metazoa</taxon>
        <taxon>Ecdysozoa</taxon>
        <taxon>Arthropoda</taxon>
        <taxon>Hexapoda</taxon>
        <taxon>Insecta</taxon>
        <taxon>Pterygota</taxon>
        <taxon>Neoptera</taxon>
        <taxon>Paraneoptera</taxon>
        <taxon>Hemiptera</taxon>
        <taxon>Auchenorrhyncha</taxon>
        <taxon>Fulgoroidea</taxon>
        <taxon>Delphacidae</taxon>
        <taxon>Criomorphinae</taxon>
        <taxon>Laodelphax</taxon>
    </lineage>
</organism>
<sequence>MNRYTKFVLLFNILIHYEAIQSAIFDDSWETEDDKLAALSELPLERLILLKQRLKYGYRNSNSSNRGYSMNYPFPTRDNDEEFSSKKPPLKRTYDDYSDHHNNHQHHHHEPSWHDTKTAKKNVQTIFQTTVTILAFLAFGGYLICLILTTLRGNAAAAAMVIQQNQSSTTTTTTRTKRGAGVLVGEEVTLDKAVFALNLIAEGYTKYHRL</sequence>
<dbReference type="OrthoDB" id="7676846at2759"/>
<protein>
    <submittedName>
        <fullName evidence="3">Uncharacterized protein</fullName>
    </submittedName>
</protein>
<feature type="region of interest" description="Disordered" evidence="1">
    <location>
        <begin position="68"/>
        <end position="116"/>
    </location>
</feature>
<evidence type="ECO:0000313" key="3">
    <source>
        <dbReference type="EMBL" id="RZF40317.1"/>
    </source>
</evidence>
<dbReference type="EMBL" id="QKKF02018530">
    <property type="protein sequence ID" value="RZF40317.1"/>
    <property type="molecule type" value="Genomic_DNA"/>
</dbReference>
<keyword evidence="2" id="KW-1133">Transmembrane helix</keyword>
<dbReference type="AlphaFoldDB" id="A0A482X3D9"/>
<accession>A0A482X3D9</accession>
<evidence type="ECO:0000256" key="1">
    <source>
        <dbReference type="SAM" id="MobiDB-lite"/>
    </source>
</evidence>
<evidence type="ECO:0000256" key="2">
    <source>
        <dbReference type="SAM" id="Phobius"/>
    </source>
</evidence>
<evidence type="ECO:0000313" key="4">
    <source>
        <dbReference type="Proteomes" id="UP000291343"/>
    </source>
</evidence>